<dbReference type="PANTHER" id="PTHR13140">
    <property type="entry name" value="MYOSIN"/>
    <property type="match status" value="1"/>
</dbReference>
<evidence type="ECO:0000313" key="12">
    <source>
        <dbReference type="Proteomes" id="UP000797356"/>
    </source>
</evidence>
<name>A0A8K0NAI5_COCNU</name>
<keyword evidence="6 7" id="KW-0009">Actin-binding</keyword>
<evidence type="ECO:0000256" key="2">
    <source>
        <dbReference type="ARBA" id="ARBA00022840"/>
    </source>
</evidence>
<evidence type="ECO:0000259" key="9">
    <source>
        <dbReference type="PROSITE" id="PS51456"/>
    </source>
</evidence>
<keyword evidence="5 7" id="KW-0505">Motor protein</keyword>
<comment type="caution">
    <text evidence="11">The sequence shown here is derived from an EMBL/GenBank/DDBJ whole genome shotgun (WGS) entry which is preliminary data.</text>
</comment>
<dbReference type="PANTHER" id="PTHR13140:SF781">
    <property type="entry name" value="MYOSIN-15"/>
    <property type="match status" value="1"/>
</dbReference>
<dbReference type="GO" id="GO:0016020">
    <property type="term" value="C:membrane"/>
    <property type="evidence" value="ECO:0007669"/>
    <property type="project" value="TreeGrafter"/>
</dbReference>
<dbReference type="InterPro" id="IPR004009">
    <property type="entry name" value="SH3_Myosin"/>
</dbReference>
<dbReference type="GO" id="GO:0007015">
    <property type="term" value="P:actin filament organization"/>
    <property type="evidence" value="ECO:0007669"/>
    <property type="project" value="TreeGrafter"/>
</dbReference>
<evidence type="ECO:0000256" key="3">
    <source>
        <dbReference type="ARBA" id="ARBA00022860"/>
    </source>
</evidence>
<dbReference type="InterPro" id="IPR027417">
    <property type="entry name" value="P-loop_NTPase"/>
</dbReference>
<accession>A0A8K0NAI5</accession>
<protein>
    <submittedName>
        <fullName evidence="11">Uncharacterized protein</fullName>
    </submittedName>
</protein>
<gene>
    <name evidence="11" type="ORF">COCNU_13G001510</name>
</gene>
<evidence type="ECO:0000256" key="5">
    <source>
        <dbReference type="ARBA" id="ARBA00023175"/>
    </source>
</evidence>
<feature type="region of interest" description="Disordered" evidence="8">
    <location>
        <begin position="296"/>
        <end position="361"/>
    </location>
</feature>
<dbReference type="EMBL" id="CM017884">
    <property type="protein sequence ID" value="KAG1366361.1"/>
    <property type="molecule type" value="Genomic_DNA"/>
</dbReference>
<dbReference type="Gene3D" id="3.40.850.10">
    <property type="entry name" value="Kinesin motor domain"/>
    <property type="match status" value="2"/>
</dbReference>
<sequence>MSYRRGAAVWVEDKQCAWAEAEVVDVRDKSVVVTTSQGKKITTSPEKLLPRDPEADLGGVDDMTKLTYLNEPGVLYNLSRRYALNDIYTYTGSILIAVNPFTRLPHLYDGHMMEQYKGVRFGELSPHVFAVADASYRAMMKDTRSQSILVSGESGAGKTETTKLIMQYLTYVGGRAVGDDRTVEQQVLESNPLLEAFGNAKTVRNNNSSWPCFADSYFSIMVLIVVLGSLSKSSLIEVVEFLVLQLEPTFWKDLVLCRLQILKGITTVSISYVLLESLNSLGLFFLIMRLETKRKKERKKERNEEEGNKGGKERKKKKKKKKGKKQQGKERRKERRRKGTKGKEGKKEEMKERMKKKEDAERYKLAHPSNFHYLNQSKTYEIDGVSSAQEYLQTRRAMDIVGLSLIDQEAIFRTLAAILHLGNVEFSPGKEHDSSIIKDAKSNFHLQMAAELFMLVEHINKSVGQDVDSRIRIGVLDIYGFECFKKNSFEQFCINFANEKLQQHFNEHVFKMEQEEYKNEKINWSYIEFVDNQDVLDLIEKVLLSPHFKAYFQLVLILIEYS</sequence>
<feature type="domain" description="Myosin N-terminal SH3-like" evidence="10">
    <location>
        <begin position="4"/>
        <end position="53"/>
    </location>
</feature>
<dbReference type="InterPro" id="IPR036961">
    <property type="entry name" value="Kinesin_motor_dom_sf"/>
</dbReference>
<comment type="similarity">
    <text evidence="7">Belongs to the TRAFAC class myosin-kinesin ATPase superfamily. Myosin family.</text>
</comment>
<keyword evidence="2 7" id="KW-0067">ATP-binding</keyword>
<proteinExistence type="inferred from homology"/>
<dbReference type="Pfam" id="PF00063">
    <property type="entry name" value="Myosin_head"/>
    <property type="match status" value="3"/>
</dbReference>
<dbReference type="PROSITE" id="PS51844">
    <property type="entry name" value="SH3_LIKE"/>
    <property type="match status" value="1"/>
</dbReference>
<feature type="domain" description="Myosin motor" evidence="9">
    <location>
        <begin position="58"/>
        <end position="562"/>
    </location>
</feature>
<dbReference type="Gene3D" id="1.20.58.530">
    <property type="match status" value="1"/>
</dbReference>
<dbReference type="GO" id="GO:0005524">
    <property type="term" value="F:ATP binding"/>
    <property type="evidence" value="ECO:0007669"/>
    <property type="project" value="UniProtKB-UniRule"/>
</dbReference>
<dbReference type="GO" id="GO:0051015">
    <property type="term" value="F:actin filament binding"/>
    <property type="evidence" value="ECO:0007669"/>
    <property type="project" value="TreeGrafter"/>
</dbReference>
<dbReference type="Gene3D" id="1.10.10.820">
    <property type="match status" value="1"/>
</dbReference>
<dbReference type="PRINTS" id="PR00193">
    <property type="entry name" value="MYOSINHEAVY"/>
</dbReference>
<dbReference type="OrthoDB" id="6108017at2759"/>
<dbReference type="GO" id="GO:0005737">
    <property type="term" value="C:cytoplasm"/>
    <property type="evidence" value="ECO:0007669"/>
    <property type="project" value="TreeGrafter"/>
</dbReference>
<dbReference type="GO" id="GO:0005516">
    <property type="term" value="F:calmodulin binding"/>
    <property type="evidence" value="ECO:0007669"/>
    <property type="project" value="UniProtKB-KW"/>
</dbReference>
<evidence type="ECO:0000256" key="8">
    <source>
        <dbReference type="SAM" id="MobiDB-lite"/>
    </source>
</evidence>
<evidence type="ECO:0000256" key="4">
    <source>
        <dbReference type="ARBA" id="ARBA00023123"/>
    </source>
</evidence>
<dbReference type="SMART" id="SM00242">
    <property type="entry name" value="MYSc"/>
    <property type="match status" value="1"/>
</dbReference>
<evidence type="ECO:0000256" key="6">
    <source>
        <dbReference type="ARBA" id="ARBA00023203"/>
    </source>
</evidence>
<keyword evidence="3" id="KW-0112">Calmodulin-binding</keyword>
<feature type="compositionally biased region" description="Basic residues" evidence="8">
    <location>
        <begin position="312"/>
        <end position="340"/>
    </location>
</feature>
<keyword evidence="4 7" id="KW-0518">Myosin</keyword>
<reference evidence="11" key="1">
    <citation type="journal article" date="2017" name="Gigascience">
        <title>The genome draft of coconut (Cocos nucifera).</title>
        <authorList>
            <person name="Xiao Y."/>
            <person name="Xu P."/>
            <person name="Fan H."/>
            <person name="Baudouin L."/>
            <person name="Xia W."/>
            <person name="Bocs S."/>
            <person name="Xu J."/>
            <person name="Li Q."/>
            <person name="Guo A."/>
            <person name="Zhou L."/>
            <person name="Li J."/>
            <person name="Wu Y."/>
            <person name="Ma Z."/>
            <person name="Armero A."/>
            <person name="Issali A.E."/>
            <person name="Liu N."/>
            <person name="Peng M."/>
            <person name="Yang Y."/>
        </authorList>
    </citation>
    <scope>NUCLEOTIDE SEQUENCE</scope>
    <source>
        <tissue evidence="11">Spear leaf of Hainan Tall coconut</tissue>
    </source>
</reference>
<dbReference type="AlphaFoldDB" id="A0A8K0NAI5"/>
<comment type="caution">
    <text evidence="7">Lacks conserved residue(s) required for the propagation of feature annotation.</text>
</comment>
<feature type="binding site" evidence="7">
    <location>
        <begin position="152"/>
        <end position="159"/>
    </location>
    <ligand>
        <name>ATP</name>
        <dbReference type="ChEBI" id="CHEBI:30616"/>
    </ligand>
</feature>
<dbReference type="Proteomes" id="UP000797356">
    <property type="component" value="Chromosome 13"/>
</dbReference>
<dbReference type="GO" id="GO:0016459">
    <property type="term" value="C:myosin complex"/>
    <property type="evidence" value="ECO:0007669"/>
    <property type="project" value="UniProtKB-KW"/>
</dbReference>
<evidence type="ECO:0000259" key="10">
    <source>
        <dbReference type="PROSITE" id="PS51844"/>
    </source>
</evidence>
<dbReference type="InterPro" id="IPR001609">
    <property type="entry name" value="Myosin_head_motor_dom-like"/>
</dbReference>
<evidence type="ECO:0000313" key="11">
    <source>
        <dbReference type="EMBL" id="KAG1366361.1"/>
    </source>
</evidence>
<organism evidence="11 12">
    <name type="scientific">Cocos nucifera</name>
    <name type="common">Coconut palm</name>
    <dbReference type="NCBI Taxonomy" id="13894"/>
    <lineage>
        <taxon>Eukaryota</taxon>
        <taxon>Viridiplantae</taxon>
        <taxon>Streptophyta</taxon>
        <taxon>Embryophyta</taxon>
        <taxon>Tracheophyta</taxon>
        <taxon>Spermatophyta</taxon>
        <taxon>Magnoliopsida</taxon>
        <taxon>Liliopsida</taxon>
        <taxon>Arecaceae</taxon>
        <taxon>Arecoideae</taxon>
        <taxon>Cocoseae</taxon>
        <taxon>Attaleinae</taxon>
        <taxon>Cocos</taxon>
    </lineage>
</organism>
<dbReference type="PROSITE" id="PS51456">
    <property type="entry name" value="MYOSIN_MOTOR"/>
    <property type="match status" value="1"/>
</dbReference>
<dbReference type="SUPFAM" id="SSF52540">
    <property type="entry name" value="P-loop containing nucleoside triphosphate hydrolases"/>
    <property type="match status" value="2"/>
</dbReference>
<reference evidence="11" key="2">
    <citation type="submission" date="2019-07" db="EMBL/GenBank/DDBJ databases">
        <authorList>
            <person name="Yang Y."/>
            <person name="Bocs S."/>
            <person name="Baudouin L."/>
        </authorList>
    </citation>
    <scope>NUCLEOTIDE SEQUENCE</scope>
    <source>
        <tissue evidence="11">Spear leaf of Hainan Tall coconut</tissue>
    </source>
</reference>
<dbReference type="Gene3D" id="1.20.120.720">
    <property type="entry name" value="Myosin VI head, motor domain, U50 subdomain"/>
    <property type="match status" value="1"/>
</dbReference>
<evidence type="ECO:0000256" key="7">
    <source>
        <dbReference type="PROSITE-ProRule" id="PRU00782"/>
    </source>
</evidence>
<dbReference type="GO" id="GO:0000146">
    <property type="term" value="F:microfilament motor activity"/>
    <property type="evidence" value="ECO:0007669"/>
    <property type="project" value="TreeGrafter"/>
</dbReference>
<keyword evidence="12" id="KW-1185">Reference proteome</keyword>
<feature type="compositionally biased region" description="Basic and acidic residues" evidence="8">
    <location>
        <begin position="300"/>
        <end position="311"/>
    </location>
</feature>
<evidence type="ECO:0000256" key="1">
    <source>
        <dbReference type="ARBA" id="ARBA00022741"/>
    </source>
</evidence>
<feature type="compositionally biased region" description="Basic and acidic residues" evidence="8">
    <location>
        <begin position="341"/>
        <end position="361"/>
    </location>
</feature>
<keyword evidence="1 7" id="KW-0547">Nucleotide-binding</keyword>